<dbReference type="InterPro" id="IPR024607">
    <property type="entry name" value="Sulfatase_CS"/>
</dbReference>
<dbReference type="InParanoid" id="A0A7E5WY13"/>
<dbReference type="GeneID" id="113507089"/>
<evidence type="ECO:0000256" key="6">
    <source>
        <dbReference type="ARBA" id="ARBA00022837"/>
    </source>
</evidence>
<dbReference type="PROSITE" id="PS00149">
    <property type="entry name" value="SULFATASE_2"/>
    <property type="match status" value="1"/>
</dbReference>
<keyword evidence="9" id="KW-1185">Reference proteome</keyword>
<evidence type="ECO:0000256" key="5">
    <source>
        <dbReference type="ARBA" id="ARBA00022801"/>
    </source>
</evidence>
<dbReference type="PANTHER" id="PTHR45953:SF1">
    <property type="entry name" value="IDURONATE 2-SULFATASE"/>
    <property type="match status" value="1"/>
</dbReference>
<evidence type="ECO:0000256" key="4">
    <source>
        <dbReference type="ARBA" id="ARBA00022729"/>
    </source>
</evidence>
<feature type="signal peptide" evidence="7">
    <location>
        <begin position="1"/>
        <end position="18"/>
    </location>
</feature>
<reference evidence="10" key="1">
    <citation type="submission" date="2025-08" db="UniProtKB">
        <authorList>
            <consortium name="RefSeq"/>
        </authorList>
    </citation>
    <scope>IDENTIFICATION</scope>
</reference>
<dbReference type="CDD" id="cd16030">
    <property type="entry name" value="iduronate-2-sulfatase"/>
    <property type="match status" value="1"/>
</dbReference>
<dbReference type="InterPro" id="IPR017850">
    <property type="entry name" value="Alkaline_phosphatase_core_sf"/>
</dbReference>
<dbReference type="PANTHER" id="PTHR45953">
    <property type="entry name" value="IDURONATE 2-SULFATASE"/>
    <property type="match status" value="1"/>
</dbReference>
<protein>
    <submittedName>
        <fullName evidence="10">Iduronate 2-sulfatase</fullName>
    </submittedName>
</protein>
<keyword evidence="6" id="KW-0106">Calcium</keyword>
<evidence type="ECO:0000259" key="8">
    <source>
        <dbReference type="Pfam" id="PF00884"/>
    </source>
</evidence>
<keyword evidence="5" id="KW-0378">Hydrolase</keyword>
<evidence type="ECO:0000256" key="2">
    <source>
        <dbReference type="ARBA" id="ARBA00008779"/>
    </source>
</evidence>
<gene>
    <name evidence="10" type="primary">LOC113507089</name>
</gene>
<dbReference type="Gene3D" id="3.40.720.10">
    <property type="entry name" value="Alkaline Phosphatase, subunit A"/>
    <property type="match status" value="1"/>
</dbReference>
<evidence type="ECO:0000313" key="10">
    <source>
        <dbReference type="RefSeq" id="XP_026745745.1"/>
    </source>
</evidence>
<name>A0A7E5WY13_TRINI</name>
<sequence>MCLLIITFMLVSLGKTATSVTQNNVLFIIVDDLRHLSKETINLPNIQSIAKSGVYFNNAFSQQALCAPSRNSMLTGRRPDTLRLYDFSSYWRDTVGNFTTLPQFFKENGYETYSVGKVFHPGPSSNFNDDYPLSWTHFPYHPSTDKYKDAAVCRDTTSKKLQKNLICPIDIFNQPEKTLPDLETLEYATNILSNRNSSTPFFLAVGFHKPHIPLKFPKQYLEKIPINKVKPPKHPNMPHNLPLVAWHPWTDIRKRDDIARLNISFPLGLMPSEWSLKIRQSYYAAASYVDDLIGALLSFVDRRKTIVVLTSDHGWSLGENGLWAKYSNFDVALKVPLIFSAPGIARSIVHAPVELVDIFPTLVDLSGIANNISKCRNNEKSLLCFEGKSLKLLMIEGSQKPGNYLAFSQYPRPSAYPQNKSDKPRLKNIKIMGYSVRTKRFRYTEWVSFNNKLFTIDWNIIYGLELYDHIIDSEESNNLYLVHKYKNIKQYLSGLLRAHFNRKNTHLY</sequence>
<dbReference type="FunCoup" id="A0A7E5WY13">
    <property type="interactions" value="331"/>
</dbReference>
<evidence type="ECO:0000256" key="3">
    <source>
        <dbReference type="ARBA" id="ARBA00022723"/>
    </source>
</evidence>
<dbReference type="Proteomes" id="UP000322000">
    <property type="component" value="Chromosome 2"/>
</dbReference>
<dbReference type="GO" id="GO:0004423">
    <property type="term" value="F:iduronate-2-sulfatase activity"/>
    <property type="evidence" value="ECO:0007669"/>
    <property type="project" value="InterPro"/>
</dbReference>
<dbReference type="Pfam" id="PF00884">
    <property type="entry name" value="Sulfatase"/>
    <property type="match status" value="1"/>
</dbReference>
<evidence type="ECO:0000313" key="9">
    <source>
        <dbReference type="Proteomes" id="UP000322000"/>
    </source>
</evidence>
<keyword evidence="3" id="KW-0479">Metal-binding</keyword>
<organism evidence="9 10">
    <name type="scientific">Trichoplusia ni</name>
    <name type="common">Cabbage looper</name>
    <dbReference type="NCBI Taxonomy" id="7111"/>
    <lineage>
        <taxon>Eukaryota</taxon>
        <taxon>Metazoa</taxon>
        <taxon>Ecdysozoa</taxon>
        <taxon>Arthropoda</taxon>
        <taxon>Hexapoda</taxon>
        <taxon>Insecta</taxon>
        <taxon>Pterygota</taxon>
        <taxon>Neoptera</taxon>
        <taxon>Endopterygota</taxon>
        <taxon>Lepidoptera</taxon>
        <taxon>Glossata</taxon>
        <taxon>Ditrysia</taxon>
        <taxon>Noctuoidea</taxon>
        <taxon>Noctuidae</taxon>
        <taxon>Plusiinae</taxon>
        <taxon>Trichoplusia</taxon>
    </lineage>
</organism>
<comment type="similarity">
    <text evidence="2">Belongs to the sulfatase family.</text>
</comment>
<dbReference type="PROSITE" id="PS00523">
    <property type="entry name" value="SULFATASE_1"/>
    <property type="match status" value="1"/>
</dbReference>
<feature type="chain" id="PRO_5028917516" evidence="7">
    <location>
        <begin position="19"/>
        <end position="508"/>
    </location>
</feature>
<dbReference type="InterPro" id="IPR000917">
    <property type="entry name" value="Sulfatase_N"/>
</dbReference>
<dbReference type="RefSeq" id="XP_026745745.1">
    <property type="nucleotide sequence ID" value="XM_026889944.1"/>
</dbReference>
<dbReference type="InterPro" id="IPR035874">
    <property type="entry name" value="IDS"/>
</dbReference>
<dbReference type="OrthoDB" id="96314at2759"/>
<keyword evidence="4 7" id="KW-0732">Signal</keyword>
<feature type="domain" description="Sulfatase N-terminal" evidence="8">
    <location>
        <begin position="24"/>
        <end position="368"/>
    </location>
</feature>
<proteinExistence type="inferred from homology"/>
<dbReference type="KEGG" id="tnl:113507089"/>
<evidence type="ECO:0000256" key="1">
    <source>
        <dbReference type="ARBA" id="ARBA00001913"/>
    </source>
</evidence>
<dbReference type="SUPFAM" id="SSF53649">
    <property type="entry name" value="Alkaline phosphatase-like"/>
    <property type="match status" value="1"/>
</dbReference>
<dbReference type="GO" id="GO:0005737">
    <property type="term" value="C:cytoplasm"/>
    <property type="evidence" value="ECO:0007669"/>
    <property type="project" value="TreeGrafter"/>
</dbReference>
<dbReference type="CTD" id="3423"/>
<dbReference type="GO" id="GO:0046872">
    <property type="term" value="F:metal ion binding"/>
    <property type="evidence" value="ECO:0007669"/>
    <property type="project" value="UniProtKB-KW"/>
</dbReference>
<accession>A0A7E5WY13</accession>
<comment type="cofactor">
    <cofactor evidence="1">
        <name>Ca(2+)</name>
        <dbReference type="ChEBI" id="CHEBI:29108"/>
    </cofactor>
</comment>
<evidence type="ECO:0000256" key="7">
    <source>
        <dbReference type="SAM" id="SignalP"/>
    </source>
</evidence>
<dbReference type="AlphaFoldDB" id="A0A7E5WY13"/>